<evidence type="ECO:0000313" key="4">
    <source>
        <dbReference type="Proteomes" id="UP001612812"/>
    </source>
</evidence>
<dbReference type="EMBL" id="JBITLE010000005">
    <property type="protein sequence ID" value="MFI7263907.1"/>
    <property type="molecule type" value="Genomic_DNA"/>
</dbReference>
<dbReference type="InterPro" id="IPR010598">
    <property type="entry name" value="C5-epim_C"/>
</dbReference>
<dbReference type="InterPro" id="IPR039721">
    <property type="entry name" value="C5-epimerase"/>
</dbReference>
<gene>
    <name evidence="3" type="ORF">ACIBP4_16630</name>
</gene>
<evidence type="ECO:0000256" key="1">
    <source>
        <dbReference type="SAM" id="Phobius"/>
    </source>
</evidence>
<evidence type="ECO:0000313" key="3">
    <source>
        <dbReference type="EMBL" id="MFI7263907.1"/>
    </source>
</evidence>
<feature type="domain" description="D-glucuronyl C5-epimerase C-terminal" evidence="2">
    <location>
        <begin position="135"/>
        <end position="318"/>
    </location>
</feature>
<dbReference type="PANTHER" id="PTHR13174">
    <property type="entry name" value="D-GLUCURONYL C5-EPIMERASE"/>
    <property type="match status" value="1"/>
</dbReference>
<dbReference type="Proteomes" id="UP001612812">
    <property type="component" value="Unassembled WGS sequence"/>
</dbReference>
<dbReference type="RefSeq" id="WP_396769375.1">
    <property type="nucleotide sequence ID" value="NZ_JBITLA010000005.1"/>
</dbReference>
<dbReference type="SUPFAM" id="SSF48208">
    <property type="entry name" value="Six-hairpin glycosidases"/>
    <property type="match status" value="1"/>
</dbReference>
<feature type="transmembrane region" description="Helical" evidence="1">
    <location>
        <begin position="16"/>
        <end position="38"/>
    </location>
</feature>
<comment type="caution">
    <text evidence="3">The sequence shown here is derived from an EMBL/GenBank/DDBJ whole genome shotgun (WGS) entry which is preliminary data.</text>
</comment>
<organism evidence="3 4">
    <name type="scientific">Micromonospora maritima</name>
    <dbReference type="NCBI Taxonomy" id="986711"/>
    <lineage>
        <taxon>Bacteria</taxon>
        <taxon>Bacillati</taxon>
        <taxon>Actinomycetota</taxon>
        <taxon>Actinomycetes</taxon>
        <taxon>Micromonosporales</taxon>
        <taxon>Micromonosporaceae</taxon>
        <taxon>Micromonospora</taxon>
    </lineage>
</organism>
<keyword evidence="4" id="KW-1185">Reference proteome</keyword>
<dbReference type="Pfam" id="PF06662">
    <property type="entry name" value="C5-epim_C"/>
    <property type="match status" value="1"/>
</dbReference>
<sequence>MNERGLVVTKPKIRRAWWVALIVVGALVAGLTPVLARLRDDGPPAVRRDGYLPHPVPAAAVPSREGVAPLVDKGLHDAANVRMFRMHDQVWDHPVAQAQWGLQNLAGWRATGKRIYLDRAIANAQRNVDRRVESRGAWWYPYDFELARCKKRPLLRPRWYSGMSQGQLLSLFVGLYEETGDAAWRTAADRTFLSLTLPVHDSEPWATWTDRDGYQWLEEYPENDEPRGEQVLNGHVFSLYGVYDYWRMTGDGRAAEVFDAAATTVRRYLPTRFRVENWASRYSMNCRHFHLKYHQIHTRQTLRLYEITHASVFAEYADTLRADYPAPALKGRVQLERGTHVGYTFDLKGQVTGERTVTLARAARVAADQRVRVRGRGIHYRVTEGPLAGYLVPEEPGRRVLLGVAVDHRYAPARALTAQPGTYTGFTFDRAGAVTGTRKVTFADVTELALGGSAWVNGELSYQVAAGELAGFWLAARGDLAVASAAG</sequence>
<keyword evidence="1" id="KW-1133">Transmembrane helix</keyword>
<name>A0ABW7ZNZ5_9ACTN</name>
<evidence type="ECO:0000259" key="2">
    <source>
        <dbReference type="Pfam" id="PF06662"/>
    </source>
</evidence>
<dbReference type="PANTHER" id="PTHR13174:SF3">
    <property type="entry name" value="D-GLUCURONYL C5-EPIMERASE"/>
    <property type="match status" value="1"/>
</dbReference>
<accession>A0ABW7ZNZ5</accession>
<keyword evidence="1" id="KW-0812">Transmembrane</keyword>
<dbReference type="InterPro" id="IPR008928">
    <property type="entry name" value="6-hairpin_glycosidase_sf"/>
</dbReference>
<protein>
    <submittedName>
        <fullName evidence="3">D-glucuronyl C5-epimerase family protein</fullName>
    </submittedName>
</protein>
<dbReference type="InterPro" id="IPR012341">
    <property type="entry name" value="6hp_glycosidase-like_sf"/>
</dbReference>
<reference evidence="3 4" key="1">
    <citation type="submission" date="2024-10" db="EMBL/GenBank/DDBJ databases">
        <title>The Natural Products Discovery Center: Release of the First 8490 Sequenced Strains for Exploring Actinobacteria Biosynthetic Diversity.</title>
        <authorList>
            <person name="Kalkreuter E."/>
            <person name="Kautsar S.A."/>
            <person name="Yang D."/>
            <person name="Bader C.D."/>
            <person name="Teijaro C.N."/>
            <person name="Fluegel L."/>
            <person name="Davis C.M."/>
            <person name="Simpson J.R."/>
            <person name="Lauterbach L."/>
            <person name="Steele A.D."/>
            <person name="Gui C."/>
            <person name="Meng S."/>
            <person name="Li G."/>
            <person name="Viehrig K."/>
            <person name="Ye F."/>
            <person name="Su P."/>
            <person name="Kiefer A.F."/>
            <person name="Nichols A."/>
            <person name="Cepeda A.J."/>
            <person name="Yan W."/>
            <person name="Fan B."/>
            <person name="Jiang Y."/>
            <person name="Adhikari A."/>
            <person name="Zheng C.-J."/>
            <person name="Schuster L."/>
            <person name="Cowan T.M."/>
            <person name="Smanski M.J."/>
            <person name="Chevrette M.G."/>
            <person name="De Carvalho L.P.S."/>
            <person name="Shen B."/>
        </authorList>
    </citation>
    <scope>NUCLEOTIDE SEQUENCE [LARGE SCALE GENOMIC DNA]</scope>
    <source>
        <strain evidence="3 4">NPDC049845</strain>
    </source>
</reference>
<dbReference type="Gene3D" id="1.50.10.10">
    <property type="match status" value="1"/>
</dbReference>
<keyword evidence="1" id="KW-0472">Membrane</keyword>
<proteinExistence type="predicted"/>